<dbReference type="Proteomes" id="UP000027602">
    <property type="component" value="Chromosome"/>
</dbReference>
<gene>
    <name evidence="1" type="ORF">BMMGA3_09675</name>
</gene>
<dbReference type="RefSeq" id="WP_004434757.1">
    <property type="nucleotide sequence ID" value="NZ_ADWW01000002.1"/>
</dbReference>
<evidence type="ECO:0000313" key="1">
    <source>
        <dbReference type="EMBL" id="AIE60333.1"/>
    </source>
</evidence>
<dbReference type="HOGENOM" id="CLU_3149523_0_0_9"/>
<evidence type="ECO:0008006" key="3">
    <source>
        <dbReference type="Google" id="ProtNLM"/>
    </source>
</evidence>
<reference evidence="1 2" key="1">
    <citation type="journal article" date="2015" name="BMC Genomics">
        <title>Transcriptome analysis of thermophilic methylotrophic Bacillus methanolicus MGA3 using RNA-sequencing provides detailed insights into its previously uncharted transcriptional landscape.</title>
        <authorList>
            <person name="Irla M."/>
            <person name="Neshat A."/>
            <person name="Brautaset T."/>
            <person name="Ruckert C."/>
            <person name="Kalinowski J."/>
            <person name="Wendisch V.F."/>
        </authorList>
    </citation>
    <scope>NUCLEOTIDE SEQUENCE [LARGE SCALE GENOMIC DNA]</scope>
    <source>
        <strain evidence="2">MGA3 / ATCC 53907</strain>
    </source>
</reference>
<evidence type="ECO:0000313" key="2">
    <source>
        <dbReference type="Proteomes" id="UP000027602"/>
    </source>
</evidence>
<name>I3E9B2_BACMM</name>
<organism evidence="1 2">
    <name type="scientific">Bacillus methanolicus (strain MGA3 / ATCC 53907)</name>
    <dbReference type="NCBI Taxonomy" id="796606"/>
    <lineage>
        <taxon>Bacteria</taxon>
        <taxon>Bacillati</taxon>
        <taxon>Bacillota</taxon>
        <taxon>Bacilli</taxon>
        <taxon>Bacillales</taxon>
        <taxon>Bacillaceae</taxon>
        <taxon>Bacillus</taxon>
    </lineage>
</organism>
<dbReference type="STRING" id="796606.BMMGA3_09675"/>
<proteinExistence type="predicted"/>
<protein>
    <recommendedName>
        <fullName evidence="3">PTS EIIA type-2 domain-containing protein</fullName>
    </recommendedName>
</protein>
<dbReference type="KEGG" id="bmet:BMMGA3_09675"/>
<dbReference type="EMBL" id="CP007739">
    <property type="protein sequence ID" value="AIE60333.1"/>
    <property type="molecule type" value="Genomic_DNA"/>
</dbReference>
<dbReference type="AlphaFoldDB" id="I3E9B2"/>
<sequence>MKITELLTRDTISLSIAGSKKIDAIDQLIDVLDKAGKIADMKNSKNRF</sequence>
<accession>I3E9B2</accession>
<keyword evidence="2" id="KW-1185">Reference proteome</keyword>